<keyword evidence="2" id="KW-1185">Reference proteome</keyword>
<dbReference type="SUPFAM" id="SSF53448">
    <property type="entry name" value="Nucleotide-diphospho-sugar transferases"/>
    <property type="match status" value="1"/>
</dbReference>
<proteinExistence type="predicted"/>
<sequence>MSTSIAFLICTEAGPIEDYSLLLVESIRKFGGSLKDAPIYSFEVRNTPDISQKTSKALKALDVVHVREFLNNKYPDFAFANQPCLGTWAEENLDADILVLLDSDQILFNEPEEVLLPSEYDIGVRPVFIKNVGSEGQNDPNEEYWQKLYEIVGNRYNMFVTTTVDKKNIRAYWNAGLVVVKRNLGLFSNWKNNLEKVLESKIQPRNGGIFYVSQTTMAATICAMTENVWTLSPQYNYPISLHNRVPESEQIRSFDNLVSIHYTNSNKFRDNGLDKSLASLNNLDRSSQKYQWLFEYFAKHWTASNGMPI</sequence>
<dbReference type="RefSeq" id="WP_052325765.1">
    <property type="nucleotide sequence ID" value="NZ_JTCM02000039.1"/>
</dbReference>
<organism evidence="1 2">
    <name type="scientific">Hassallia byssoidea VB512170</name>
    <dbReference type="NCBI Taxonomy" id="1304833"/>
    <lineage>
        <taxon>Bacteria</taxon>
        <taxon>Bacillati</taxon>
        <taxon>Cyanobacteriota</taxon>
        <taxon>Cyanophyceae</taxon>
        <taxon>Nostocales</taxon>
        <taxon>Tolypothrichaceae</taxon>
        <taxon>Hassallia</taxon>
    </lineage>
</organism>
<evidence type="ECO:0008006" key="3">
    <source>
        <dbReference type="Google" id="ProtNLM"/>
    </source>
</evidence>
<protein>
    <recommendedName>
        <fullName evidence="3">Glycosyltransferase family 8 protein</fullName>
    </recommendedName>
</protein>
<evidence type="ECO:0000313" key="1">
    <source>
        <dbReference type="EMBL" id="NEU74335.1"/>
    </source>
</evidence>
<dbReference type="AlphaFoldDB" id="A0A846HAF3"/>
<dbReference type="Proteomes" id="UP000031549">
    <property type="component" value="Unassembled WGS sequence"/>
</dbReference>
<dbReference type="EMBL" id="JTCM02000039">
    <property type="protein sequence ID" value="NEU74335.1"/>
    <property type="molecule type" value="Genomic_DNA"/>
</dbReference>
<reference evidence="1 2" key="1">
    <citation type="journal article" date="2015" name="Genome Announc.">
        <title>Draft Genome Sequence of Cyanobacterium Hassallia byssoidea Strain VB512170, Isolated from Monuments in India.</title>
        <authorList>
            <person name="Singh D."/>
            <person name="Chandrababunaidu M.M."/>
            <person name="Panda A."/>
            <person name="Sen D."/>
            <person name="Bhattacharyya S."/>
            <person name="Adhikary S.P."/>
            <person name="Tripathy S."/>
        </authorList>
    </citation>
    <scope>NUCLEOTIDE SEQUENCE [LARGE SCALE GENOMIC DNA]</scope>
    <source>
        <strain evidence="1 2">VB512170</strain>
    </source>
</reference>
<comment type="caution">
    <text evidence="1">The sequence shown here is derived from an EMBL/GenBank/DDBJ whole genome shotgun (WGS) entry which is preliminary data.</text>
</comment>
<dbReference type="InterPro" id="IPR029044">
    <property type="entry name" value="Nucleotide-diphossugar_trans"/>
</dbReference>
<gene>
    <name evidence="1" type="ORF">PI95_017660</name>
</gene>
<evidence type="ECO:0000313" key="2">
    <source>
        <dbReference type="Proteomes" id="UP000031549"/>
    </source>
</evidence>
<accession>A0A846HAF3</accession>
<dbReference type="Gene3D" id="3.90.550.10">
    <property type="entry name" value="Spore Coat Polysaccharide Biosynthesis Protein SpsA, Chain A"/>
    <property type="match status" value="1"/>
</dbReference>
<name>A0A846HAF3_9CYAN</name>